<accession>A0A7W5DWM7</accession>
<gene>
    <name evidence="1" type="ORF">FHS27_001223</name>
</gene>
<dbReference type="EMBL" id="JACHXU010000003">
    <property type="protein sequence ID" value="MBB3205423.1"/>
    <property type="molecule type" value="Genomic_DNA"/>
</dbReference>
<sequence length="92" mass="10048">MQIRCDECRYFEPTFNHQGRLTDRGECRRRPPAMVGVTSETFIADGHFPIVNDHDWCGEFASKGDAEANAAFDAAAREDATDAAVCGHAGDA</sequence>
<dbReference type="RefSeq" id="WP_184302930.1">
    <property type="nucleotide sequence ID" value="NZ_JACHXU010000003.1"/>
</dbReference>
<organism evidence="1 2">
    <name type="scientific">Aporhodopirellula rubra</name>
    <dbReference type="NCBI Taxonomy" id="980271"/>
    <lineage>
        <taxon>Bacteria</taxon>
        <taxon>Pseudomonadati</taxon>
        <taxon>Planctomycetota</taxon>
        <taxon>Planctomycetia</taxon>
        <taxon>Pirellulales</taxon>
        <taxon>Pirellulaceae</taxon>
        <taxon>Aporhodopirellula</taxon>
    </lineage>
</organism>
<proteinExistence type="predicted"/>
<dbReference type="Proteomes" id="UP000536179">
    <property type="component" value="Unassembled WGS sequence"/>
</dbReference>
<name>A0A7W5DWM7_9BACT</name>
<keyword evidence="2" id="KW-1185">Reference proteome</keyword>
<comment type="caution">
    <text evidence="1">The sequence shown here is derived from an EMBL/GenBank/DDBJ whole genome shotgun (WGS) entry which is preliminary data.</text>
</comment>
<dbReference type="AlphaFoldDB" id="A0A7W5DWM7"/>
<evidence type="ECO:0000313" key="1">
    <source>
        <dbReference type="EMBL" id="MBB3205423.1"/>
    </source>
</evidence>
<evidence type="ECO:0000313" key="2">
    <source>
        <dbReference type="Proteomes" id="UP000536179"/>
    </source>
</evidence>
<reference evidence="1 2" key="1">
    <citation type="submission" date="2020-08" db="EMBL/GenBank/DDBJ databases">
        <title>Genomic Encyclopedia of Type Strains, Phase III (KMG-III): the genomes of soil and plant-associated and newly described type strains.</title>
        <authorList>
            <person name="Whitman W."/>
        </authorList>
    </citation>
    <scope>NUCLEOTIDE SEQUENCE [LARGE SCALE GENOMIC DNA]</scope>
    <source>
        <strain evidence="1 2">CECT 8075</strain>
    </source>
</reference>
<protein>
    <submittedName>
        <fullName evidence="1">Uncharacterized protein</fullName>
    </submittedName>
</protein>